<proteinExistence type="predicted"/>
<dbReference type="Proteomes" id="UP000050509">
    <property type="component" value="Unassembled WGS sequence"/>
</dbReference>
<dbReference type="AlphaFoldDB" id="A0A0P9HAD2"/>
<protein>
    <submittedName>
        <fullName evidence="1">Uncharacterized protein</fullName>
    </submittedName>
</protein>
<evidence type="ECO:0000313" key="1">
    <source>
        <dbReference type="EMBL" id="KPV51295.1"/>
    </source>
</evidence>
<gene>
    <name evidence="1" type="ORF">SE17_22045</name>
</gene>
<organism evidence="1 2">
    <name type="scientific">Kouleothrix aurantiaca</name>
    <dbReference type="NCBI Taxonomy" id="186479"/>
    <lineage>
        <taxon>Bacteria</taxon>
        <taxon>Bacillati</taxon>
        <taxon>Chloroflexota</taxon>
        <taxon>Chloroflexia</taxon>
        <taxon>Chloroflexales</taxon>
        <taxon>Roseiflexineae</taxon>
        <taxon>Roseiflexaceae</taxon>
        <taxon>Kouleothrix</taxon>
    </lineage>
</organism>
<name>A0A0P9HAD2_9CHLR</name>
<keyword evidence="2" id="KW-1185">Reference proteome</keyword>
<comment type="caution">
    <text evidence="1">The sequence shown here is derived from an EMBL/GenBank/DDBJ whole genome shotgun (WGS) entry which is preliminary data.</text>
</comment>
<evidence type="ECO:0000313" key="2">
    <source>
        <dbReference type="Proteomes" id="UP000050509"/>
    </source>
</evidence>
<accession>A0A0P9HAD2</accession>
<sequence>PTAPPSAPPGNPERLGVVIHQGLGARGPGAISPLAAPPGVGFTFTAVGFDAAERVGVWLTRPGKGGVESVDSRLVRSDMRGGIQVIFTPSAKTEVIWTITAQGVNTGRSVTAPFKLTRDYVAPLGTPRPASVGGSVSPAEGGRSTVFALTGRGFRANELLELWITSPDGVYVLVSGRADRSGRIGYTPSLLVQLGAQNPTGVYGYHYIGTQTGHRVDLYFTFTGR</sequence>
<feature type="non-terminal residue" evidence="1">
    <location>
        <position position="1"/>
    </location>
</feature>
<dbReference type="EMBL" id="LJCR01000978">
    <property type="protein sequence ID" value="KPV51295.1"/>
    <property type="molecule type" value="Genomic_DNA"/>
</dbReference>
<reference evidence="1 2" key="1">
    <citation type="submission" date="2015-09" db="EMBL/GenBank/DDBJ databases">
        <title>Draft genome sequence of Kouleothrix aurantiaca JCM 19913.</title>
        <authorList>
            <person name="Hemp J."/>
        </authorList>
    </citation>
    <scope>NUCLEOTIDE SEQUENCE [LARGE SCALE GENOMIC DNA]</scope>
    <source>
        <strain evidence="1 2">COM-B</strain>
    </source>
</reference>